<evidence type="ECO:0000313" key="2">
    <source>
        <dbReference type="EMBL" id="KKR87262.1"/>
    </source>
</evidence>
<accession>A0A0G0XHV7</accession>
<protein>
    <recommendedName>
        <fullName evidence="4">Conjugative transposon protein TcpC</fullName>
    </recommendedName>
</protein>
<sequence length="192" mass="21767">MTRKKKIVIALGVIFLLLLLFFLFWFLSRQKKSAASVVTPPVVQEQIPVAKPRNTEEKALPLYLNTEQTSSEISLQNLAQTFTERYGSYSNESDFANLYDVLDLMSATFRAETEQTIATAQVPDHYYGITTHVLSVKMDLMDETGGTAKATVNTQREEATKSIQNVQVRYQYLSLLFVKEQGIWKVDGAAWE</sequence>
<dbReference type="EMBL" id="LCAH01000004">
    <property type="protein sequence ID" value="KKR87262.1"/>
    <property type="molecule type" value="Genomic_DNA"/>
</dbReference>
<gene>
    <name evidence="2" type="ORF">UU35_C0004G0035</name>
</gene>
<dbReference type="Proteomes" id="UP000034616">
    <property type="component" value="Unassembled WGS sequence"/>
</dbReference>
<comment type="caution">
    <text evidence="2">The sequence shown here is derived from an EMBL/GenBank/DDBJ whole genome shotgun (WGS) entry which is preliminary data.</text>
</comment>
<keyword evidence="1" id="KW-1133">Transmembrane helix</keyword>
<reference evidence="2 3" key="1">
    <citation type="journal article" date="2015" name="Nature">
        <title>rRNA introns, odd ribosomes, and small enigmatic genomes across a large radiation of phyla.</title>
        <authorList>
            <person name="Brown C.T."/>
            <person name="Hug L.A."/>
            <person name="Thomas B.C."/>
            <person name="Sharon I."/>
            <person name="Castelle C.J."/>
            <person name="Singh A."/>
            <person name="Wilkins M.J."/>
            <person name="Williams K.H."/>
            <person name="Banfield J.F."/>
        </authorList>
    </citation>
    <scope>NUCLEOTIDE SEQUENCE [LARGE SCALE GENOMIC DNA]</scope>
</reference>
<evidence type="ECO:0000256" key="1">
    <source>
        <dbReference type="SAM" id="Phobius"/>
    </source>
</evidence>
<dbReference type="AlphaFoldDB" id="A0A0G0XHV7"/>
<proteinExistence type="predicted"/>
<keyword evidence="1" id="KW-0812">Transmembrane</keyword>
<keyword evidence="1" id="KW-0472">Membrane</keyword>
<feature type="transmembrane region" description="Helical" evidence="1">
    <location>
        <begin position="7"/>
        <end position="27"/>
    </location>
</feature>
<name>A0A0G0XHV7_9BACT</name>
<organism evidence="2 3">
    <name type="scientific">Candidatus Uhrbacteria bacterium GW2011_GWC2_41_11</name>
    <dbReference type="NCBI Taxonomy" id="1618985"/>
    <lineage>
        <taxon>Bacteria</taxon>
        <taxon>Candidatus Uhriibacteriota</taxon>
    </lineage>
</organism>
<evidence type="ECO:0000313" key="3">
    <source>
        <dbReference type="Proteomes" id="UP000034616"/>
    </source>
</evidence>
<evidence type="ECO:0008006" key="4">
    <source>
        <dbReference type="Google" id="ProtNLM"/>
    </source>
</evidence>